<dbReference type="EMBL" id="HBGF01035904">
    <property type="protein sequence ID" value="CAD9134066.1"/>
    <property type="molecule type" value="Transcribed_RNA"/>
</dbReference>
<keyword evidence="3 7" id="KW-0812">Transmembrane</keyword>
<protein>
    <recommendedName>
        <fullName evidence="8">Cytochrome b561 domain-containing protein</fullName>
    </recommendedName>
</protein>
<accession>A0A7S1MLD5</accession>
<organism evidence="9">
    <name type="scientific">Neobodo designis</name>
    <name type="common">Flagellated protozoan</name>
    <name type="synonym">Bodo designis</name>
    <dbReference type="NCBI Taxonomy" id="312471"/>
    <lineage>
        <taxon>Eukaryota</taxon>
        <taxon>Discoba</taxon>
        <taxon>Euglenozoa</taxon>
        <taxon>Kinetoplastea</taxon>
        <taxon>Metakinetoplastina</taxon>
        <taxon>Neobodonida</taxon>
        <taxon>Neobodo</taxon>
    </lineage>
</organism>
<evidence type="ECO:0000256" key="3">
    <source>
        <dbReference type="ARBA" id="ARBA00022692"/>
    </source>
</evidence>
<evidence type="ECO:0000256" key="2">
    <source>
        <dbReference type="ARBA" id="ARBA00022448"/>
    </source>
</evidence>
<feature type="transmembrane region" description="Helical" evidence="7">
    <location>
        <begin position="142"/>
        <end position="161"/>
    </location>
</feature>
<keyword evidence="6 7" id="KW-0472">Membrane</keyword>
<keyword evidence="4" id="KW-0249">Electron transport</keyword>
<dbReference type="SMART" id="SM00665">
    <property type="entry name" value="B561"/>
    <property type="match status" value="1"/>
</dbReference>
<keyword evidence="5 7" id="KW-1133">Transmembrane helix</keyword>
<evidence type="ECO:0000256" key="5">
    <source>
        <dbReference type="ARBA" id="ARBA00022989"/>
    </source>
</evidence>
<proteinExistence type="predicted"/>
<feature type="transmembrane region" description="Helical" evidence="7">
    <location>
        <begin position="71"/>
        <end position="91"/>
    </location>
</feature>
<comment type="subcellular location">
    <subcellularLocation>
        <location evidence="1">Membrane</location>
    </subcellularLocation>
</comment>
<evidence type="ECO:0000256" key="4">
    <source>
        <dbReference type="ARBA" id="ARBA00022982"/>
    </source>
</evidence>
<name>A0A7S1MLD5_NEODS</name>
<feature type="transmembrane region" description="Helical" evidence="7">
    <location>
        <begin position="111"/>
        <end position="130"/>
    </location>
</feature>
<dbReference type="Gene3D" id="1.20.120.1770">
    <property type="match status" value="1"/>
</dbReference>
<sequence>MLSQRNILDGLFVTSALGTSAALVTSINATKMKGSTFAQHPIMAATGFSVVASAAYLMARTKQRSSTMVTVHQASMFAGTGAMYYALWVIYGVKESNKKKHVQTWHSYYGVGAAVALSLLTLGTTFATWTSNKDARRAIMKYHTVAGKVAGVTLAAAVVTGTLTTFKETGTRLAIAGSAVAATGIIIAAAALKRRPLKSAE</sequence>
<evidence type="ECO:0000256" key="6">
    <source>
        <dbReference type="ARBA" id="ARBA00023136"/>
    </source>
</evidence>
<evidence type="ECO:0000313" key="9">
    <source>
        <dbReference type="EMBL" id="CAD9134066.1"/>
    </source>
</evidence>
<feature type="transmembrane region" description="Helical" evidence="7">
    <location>
        <begin position="41"/>
        <end position="59"/>
    </location>
</feature>
<keyword evidence="2" id="KW-0813">Transport</keyword>
<reference evidence="9" key="1">
    <citation type="submission" date="2021-01" db="EMBL/GenBank/DDBJ databases">
        <authorList>
            <person name="Corre E."/>
            <person name="Pelletier E."/>
            <person name="Niang G."/>
            <person name="Scheremetjew M."/>
            <person name="Finn R."/>
            <person name="Kale V."/>
            <person name="Holt S."/>
            <person name="Cochrane G."/>
            <person name="Meng A."/>
            <person name="Brown T."/>
            <person name="Cohen L."/>
        </authorList>
    </citation>
    <scope>NUCLEOTIDE SEQUENCE</scope>
    <source>
        <strain evidence="9">CCAP 1951/1</strain>
    </source>
</reference>
<dbReference type="Pfam" id="PF03188">
    <property type="entry name" value="Cytochrom_B561"/>
    <property type="match status" value="1"/>
</dbReference>
<dbReference type="InterPro" id="IPR006593">
    <property type="entry name" value="Cyt_b561/ferric_Rdtase_TM"/>
</dbReference>
<dbReference type="GO" id="GO:0016020">
    <property type="term" value="C:membrane"/>
    <property type="evidence" value="ECO:0007669"/>
    <property type="project" value="UniProtKB-SubCell"/>
</dbReference>
<evidence type="ECO:0000256" key="1">
    <source>
        <dbReference type="ARBA" id="ARBA00004370"/>
    </source>
</evidence>
<gene>
    <name evidence="9" type="ORF">NDES1114_LOCUS24072</name>
</gene>
<feature type="domain" description="Cytochrome b561" evidence="8">
    <location>
        <begin position="39"/>
        <end position="162"/>
    </location>
</feature>
<evidence type="ECO:0000259" key="8">
    <source>
        <dbReference type="SMART" id="SM00665"/>
    </source>
</evidence>
<dbReference type="AlphaFoldDB" id="A0A7S1MLD5"/>
<evidence type="ECO:0000256" key="7">
    <source>
        <dbReference type="SAM" id="Phobius"/>
    </source>
</evidence>
<feature type="transmembrane region" description="Helical" evidence="7">
    <location>
        <begin position="7"/>
        <end position="29"/>
    </location>
</feature>
<feature type="transmembrane region" description="Helical" evidence="7">
    <location>
        <begin position="173"/>
        <end position="192"/>
    </location>
</feature>